<proteinExistence type="predicted"/>
<dbReference type="Proteomes" id="UP001165101">
    <property type="component" value="Unassembled WGS sequence"/>
</dbReference>
<sequence>MKFTTDIFLSALFAISPVFAATELLILVVEAPDTDLQHSSVYGYHEGAAIDFVFLSKTGTSPELTLDTETRFASYTEYQHLGRSDTALAFTAAGNPSVVSIDNGVTIDGQKQFFACKDINDPYGRSKYEYAVTFEKVNEECIPIEFSNGASSESCSDMTSSTTESTESCSDKTTTSTTESTEPCSDKTTSTTTTESSDSCTDKNTSTTETSEPCTDNNSTIPITSTPCSDETKSHYHNKTTSKSHSRKVISNSTESTDFITETLTLTSCIGAECEAPTEHEVSTYDAGAAFLQTSPIVYSALIAAAVAFLI</sequence>
<dbReference type="EMBL" id="BSXV01000849">
    <property type="protein sequence ID" value="GME90864.1"/>
    <property type="molecule type" value="Genomic_DNA"/>
</dbReference>
<evidence type="ECO:0000313" key="2">
    <source>
        <dbReference type="Proteomes" id="UP001165101"/>
    </source>
</evidence>
<name>A0ACB5TNN3_CANBO</name>
<protein>
    <submittedName>
        <fullName evidence="1">Unnamed protein product</fullName>
    </submittedName>
</protein>
<comment type="caution">
    <text evidence="1">The sequence shown here is derived from an EMBL/GenBank/DDBJ whole genome shotgun (WGS) entry which is preliminary data.</text>
</comment>
<accession>A0ACB5TNN3</accession>
<evidence type="ECO:0000313" key="1">
    <source>
        <dbReference type="EMBL" id="GME90864.1"/>
    </source>
</evidence>
<organism evidence="1 2">
    <name type="scientific">Candida boidinii</name>
    <name type="common">Yeast</name>
    <dbReference type="NCBI Taxonomy" id="5477"/>
    <lineage>
        <taxon>Eukaryota</taxon>
        <taxon>Fungi</taxon>
        <taxon>Dikarya</taxon>
        <taxon>Ascomycota</taxon>
        <taxon>Saccharomycotina</taxon>
        <taxon>Pichiomycetes</taxon>
        <taxon>Pichiales</taxon>
        <taxon>Pichiaceae</taxon>
        <taxon>Ogataea</taxon>
        <taxon>Ogataea/Candida clade</taxon>
    </lineage>
</organism>
<reference evidence="1" key="1">
    <citation type="submission" date="2023-04" db="EMBL/GenBank/DDBJ databases">
        <title>Candida boidinii NBRC 1967.</title>
        <authorList>
            <person name="Ichikawa N."/>
            <person name="Sato H."/>
            <person name="Tonouchi N."/>
        </authorList>
    </citation>
    <scope>NUCLEOTIDE SEQUENCE</scope>
    <source>
        <strain evidence="1">NBRC 1967</strain>
    </source>
</reference>
<gene>
    <name evidence="1" type="ORF">Cboi01_000204200</name>
</gene>
<keyword evidence="2" id="KW-1185">Reference proteome</keyword>